<dbReference type="RefSeq" id="WP_369313123.1">
    <property type="nucleotide sequence ID" value="NZ_JBEHZE010000001.1"/>
</dbReference>
<reference evidence="8 9" key="1">
    <citation type="submission" date="2024-05" db="EMBL/GenBank/DDBJ databases">
        <title>Three bacterial strains, DH-69, EH-24, and ECK-19 isolated from coastal sediments.</title>
        <authorList>
            <person name="Ye Y.-Q."/>
            <person name="Du Z.-J."/>
        </authorList>
    </citation>
    <scope>NUCLEOTIDE SEQUENCE [LARGE SCALE GENOMIC DNA]</scope>
    <source>
        <strain evidence="8 9">ECK-19</strain>
    </source>
</reference>
<dbReference type="PANTHER" id="PTHR30250:SF10">
    <property type="entry name" value="LIPOPOLYSACCHARIDE BIOSYNTHESIS PROTEIN WZXC"/>
    <property type="match status" value="1"/>
</dbReference>
<feature type="transmembrane region" description="Helical" evidence="7">
    <location>
        <begin position="364"/>
        <end position="382"/>
    </location>
</feature>
<sequence length="501" mass="55189">MSFAPDPTEPVQRSLSERVARGAAWIVLARFVIRSLGLINTLVLARLLVPADFGIVAVGLALMQLLQNVSDIGVSQTVVKFRNADRVTFDTLFTMSAIRGAVVSSLLLIAAPIAGHFYDDPRAVVVFVCVSVVPLFHALLNPRYFEFERDLDFSKEFMTTAFNKFLGIAFSITIALVFRSYLAILMGLIVSAFTQMILSYIVRPYLPRFTLASFKELFGFTGWLTGVSFMAALNNKLDMLFLTKMIGPANAGAYYLGDSVAALPSQEVATPIARAIYPGLSELQSKPENMREAYLRGVEVLGLIAMPAAFGTSFVAADLVALLLGDQWDLAVPMVRYFTPVAGLMVLFSATQGYAMACGRTRLIFFRELFYFIIRMPIFIWASATYGMMGAVLSTAGGGMLHMVLNLSLFSRISGRPFYELIWRVRRSFVGVAVMAAYFFCLRPTLPAIDALPLLPRFITDVVLGAGFYSTGLLGVWFAEGRPAGVEATLWRQISSRLLKR</sequence>
<keyword evidence="3" id="KW-1003">Cell membrane</keyword>
<comment type="similarity">
    <text evidence="2">Belongs to the polysaccharide synthase family.</text>
</comment>
<dbReference type="InterPro" id="IPR050833">
    <property type="entry name" value="Poly_Biosynth_Transport"/>
</dbReference>
<feature type="transmembrane region" description="Helical" evidence="7">
    <location>
        <begin position="300"/>
        <end position="325"/>
    </location>
</feature>
<feature type="transmembrane region" description="Helical" evidence="7">
    <location>
        <begin position="87"/>
        <end position="111"/>
    </location>
</feature>
<dbReference type="CDD" id="cd13127">
    <property type="entry name" value="MATE_tuaB_like"/>
    <property type="match status" value="1"/>
</dbReference>
<evidence type="ECO:0000256" key="1">
    <source>
        <dbReference type="ARBA" id="ARBA00004651"/>
    </source>
</evidence>
<evidence type="ECO:0000313" key="8">
    <source>
        <dbReference type="EMBL" id="MEX6633176.1"/>
    </source>
</evidence>
<feature type="transmembrane region" description="Helical" evidence="7">
    <location>
        <begin position="337"/>
        <end position="357"/>
    </location>
</feature>
<keyword evidence="9" id="KW-1185">Reference proteome</keyword>
<organism evidence="8 9">
    <name type="scientific">Hyphococcus lacteus</name>
    <dbReference type="NCBI Taxonomy" id="3143536"/>
    <lineage>
        <taxon>Bacteria</taxon>
        <taxon>Pseudomonadati</taxon>
        <taxon>Pseudomonadota</taxon>
        <taxon>Alphaproteobacteria</taxon>
        <taxon>Parvularculales</taxon>
        <taxon>Parvularculaceae</taxon>
        <taxon>Hyphococcus</taxon>
    </lineage>
</organism>
<protein>
    <submittedName>
        <fullName evidence="8">Lipopolysaccharide biosynthesis protein</fullName>
    </submittedName>
</protein>
<dbReference type="EMBL" id="JBEHZE010000001">
    <property type="protein sequence ID" value="MEX6633176.1"/>
    <property type="molecule type" value="Genomic_DNA"/>
</dbReference>
<feature type="transmembrane region" description="Helical" evidence="7">
    <location>
        <begin position="184"/>
        <end position="202"/>
    </location>
</feature>
<keyword evidence="4 7" id="KW-0812">Transmembrane</keyword>
<comment type="subcellular location">
    <subcellularLocation>
        <location evidence="1">Cell membrane</location>
        <topology evidence="1">Multi-pass membrane protein</topology>
    </subcellularLocation>
</comment>
<feature type="transmembrane region" description="Helical" evidence="7">
    <location>
        <begin position="47"/>
        <end position="66"/>
    </location>
</feature>
<evidence type="ECO:0000256" key="5">
    <source>
        <dbReference type="ARBA" id="ARBA00022989"/>
    </source>
</evidence>
<dbReference type="Pfam" id="PF13440">
    <property type="entry name" value="Polysacc_synt_3"/>
    <property type="match status" value="1"/>
</dbReference>
<evidence type="ECO:0000256" key="2">
    <source>
        <dbReference type="ARBA" id="ARBA00007430"/>
    </source>
</evidence>
<evidence type="ECO:0000313" key="9">
    <source>
        <dbReference type="Proteomes" id="UP001560685"/>
    </source>
</evidence>
<dbReference type="Proteomes" id="UP001560685">
    <property type="component" value="Unassembled WGS sequence"/>
</dbReference>
<dbReference type="PANTHER" id="PTHR30250">
    <property type="entry name" value="PST FAMILY PREDICTED COLANIC ACID TRANSPORTER"/>
    <property type="match status" value="1"/>
</dbReference>
<keyword evidence="5 7" id="KW-1133">Transmembrane helix</keyword>
<evidence type="ECO:0000256" key="7">
    <source>
        <dbReference type="SAM" id="Phobius"/>
    </source>
</evidence>
<keyword evidence="6 7" id="KW-0472">Membrane</keyword>
<gene>
    <name evidence="8" type="ORF">ABFZ84_06390</name>
</gene>
<evidence type="ECO:0000256" key="6">
    <source>
        <dbReference type="ARBA" id="ARBA00023136"/>
    </source>
</evidence>
<feature type="transmembrane region" description="Helical" evidence="7">
    <location>
        <begin position="458"/>
        <end position="479"/>
    </location>
</feature>
<proteinExistence type="inferred from homology"/>
<name>A0ABV3Z307_9PROT</name>
<evidence type="ECO:0000256" key="3">
    <source>
        <dbReference type="ARBA" id="ARBA00022475"/>
    </source>
</evidence>
<feature type="transmembrane region" description="Helical" evidence="7">
    <location>
        <begin position="161"/>
        <end position="178"/>
    </location>
</feature>
<feature type="transmembrane region" description="Helical" evidence="7">
    <location>
        <begin position="123"/>
        <end position="140"/>
    </location>
</feature>
<evidence type="ECO:0000256" key="4">
    <source>
        <dbReference type="ARBA" id="ARBA00022692"/>
    </source>
</evidence>
<feature type="transmembrane region" description="Helical" evidence="7">
    <location>
        <begin position="388"/>
        <end position="409"/>
    </location>
</feature>
<comment type="caution">
    <text evidence="8">The sequence shown here is derived from an EMBL/GenBank/DDBJ whole genome shotgun (WGS) entry which is preliminary data.</text>
</comment>
<feature type="transmembrane region" description="Helical" evidence="7">
    <location>
        <begin position="429"/>
        <end position="446"/>
    </location>
</feature>
<accession>A0ABV3Z307</accession>